<dbReference type="Proteomes" id="UP000006757">
    <property type="component" value="Unassembled WGS sequence"/>
</dbReference>
<dbReference type="SUPFAM" id="SSF53474">
    <property type="entry name" value="alpha/beta-Hydrolases"/>
    <property type="match status" value="1"/>
</dbReference>
<accession>K1WF91</accession>
<keyword evidence="3" id="KW-0256">Endoplasmic reticulum</keyword>
<reference evidence="8 9" key="1">
    <citation type="journal article" date="2012" name="Eukaryot. Cell">
        <title>Genome sequence of the Trichosporon asahii environmental strain CBS 8904.</title>
        <authorList>
            <person name="Yang R.Y."/>
            <person name="Li H.T."/>
            <person name="Zhu H."/>
            <person name="Zhou G.P."/>
            <person name="Wang M."/>
            <person name="Wang L."/>
        </authorList>
    </citation>
    <scope>NUCLEOTIDE SEQUENCE [LARGE SCALE GENOMIC DNA]</scope>
    <source>
        <strain evidence="8 9">CBS 8904</strain>
    </source>
</reference>
<gene>
    <name evidence="8" type="ORF">A1Q2_05396</name>
</gene>
<sequence length="281" mass="31056">MSVDAGTVCNATRGEKWEHEHVHADCGRAAAWGGAPAESTLKLLSGVIISGPYIRSTTPQSAIQIKAGTLAANLGLGNFCIAAPLDVKELTHNEDVQKKTKDDPWCEPSGSLRTLADMLSYGAVLDSKKARDAWPKDLPLLLYHGEEDKICCPKASGEYFEGCAANDKTHKLLPGLYHEPQNELTYSVRIDGHLGTAMLEWWEALIVGIVVLPITALFWYSCFKYFPSQFHYMSRRFAYYVFGDENVDMIAAVRGYIAELLNLLWFYIRGAPAKAAVGHEL</sequence>
<evidence type="ECO:0000256" key="2">
    <source>
        <dbReference type="ARBA" id="ARBA00022692"/>
    </source>
</evidence>
<dbReference type="STRING" id="1220162.K1WF91"/>
<dbReference type="Gene3D" id="3.40.50.1820">
    <property type="entry name" value="alpha/beta hydrolase"/>
    <property type="match status" value="1"/>
</dbReference>
<feature type="domain" description="Serine aminopeptidase S33" evidence="7">
    <location>
        <begin position="44"/>
        <end position="184"/>
    </location>
</feature>
<dbReference type="GO" id="GO:0005789">
    <property type="term" value="C:endoplasmic reticulum membrane"/>
    <property type="evidence" value="ECO:0007669"/>
    <property type="project" value="UniProtKB-SubCell"/>
</dbReference>
<proteinExistence type="predicted"/>
<dbReference type="Pfam" id="PF12146">
    <property type="entry name" value="Hydrolase_4"/>
    <property type="match status" value="1"/>
</dbReference>
<keyword evidence="9" id="KW-1185">Reference proteome</keyword>
<dbReference type="InterPro" id="IPR024512">
    <property type="entry name" value="Ser_palmitoyltrfase_ssu-like"/>
</dbReference>
<evidence type="ECO:0000256" key="4">
    <source>
        <dbReference type="ARBA" id="ARBA00022989"/>
    </source>
</evidence>
<dbReference type="InterPro" id="IPR022742">
    <property type="entry name" value="Hydrolase_4"/>
</dbReference>
<keyword evidence="4 6" id="KW-1133">Transmembrane helix</keyword>
<protein>
    <recommendedName>
        <fullName evidence="7">Serine aminopeptidase S33 domain-containing protein</fullName>
    </recommendedName>
</protein>
<dbReference type="InterPro" id="IPR051044">
    <property type="entry name" value="MAG_DAG_Lipase"/>
</dbReference>
<keyword evidence="2 6" id="KW-0812">Transmembrane</keyword>
<name>K1WF91_TRIAC</name>
<dbReference type="AlphaFoldDB" id="K1WF91"/>
<evidence type="ECO:0000256" key="6">
    <source>
        <dbReference type="SAM" id="Phobius"/>
    </source>
</evidence>
<dbReference type="HOGENOM" id="CLU_991072_0_0_1"/>
<comment type="subcellular location">
    <subcellularLocation>
        <location evidence="1">Endoplasmic reticulum membrane</location>
        <topology evidence="1">Multi-pass membrane protein</topology>
    </subcellularLocation>
</comment>
<dbReference type="EMBL" id="AMBO01000345">
    <property type="protein sequence ID" value="EKD00219.1"/>
    <property type="molecule type" value="Genomic_DNA"/>
</dbReference>
<comment type="caution">
    <text evidence="8">The sequence shown here is derived from an EMBL/GenBank/DDBJ whole genome shotgun (WGS) entry which is preliminary data.</text>
</comment>
<dbReference type="Pfam" id="PF11779">
    <property type="entry name" value="SPT_ssu-like"/>
    <property type="match status" value="1"/>
</dbReference>
<organism evidence="8 9">
    <name type="scientific">Trichosporon asahii var. asahii (strain CBS 8904)</name>
    <name type="common">Yeast</name>
    <dbReference type="NCBI Taxonomy" id="1220162"/>
    <lineage>
        <taxon>Eukaryota</taxon>
        <taxon>Fungi</taxon>
        <taxon>Dikarya</taxon>
        <taxon>Basidiomycota</taxon>
        <taxon>Agaricomycotina</taxon>
        <taxon>Tremellomycetes</taxon>
        <taxon>Trichosporonales</taxon>
        <taxon>Trichosporonaceae</taxon>
        <taxon>Trichosporon</taxon>
    </lineage>
</organism>
<evidence type="ECO:0000313" key="8">
    <source>
        <dbReference type="EMBL" id="EKD00219.1"/>
    </source>
</evidence>
<dbReference type="InterPro" id="IPR029058">
    <property type="entry name" value="AB_hydrolase_fold"/>
</dbReference>
<dbReference type="PANTHER" id="PTHR11614">
    <property type="entry name" value="PHOSPHOLIPASE-RELATED"/>
    <property type="match status" value="1"/>
</dbReference>
<evidence type="ECO:0000259" key="7">
    <source>
        <dbReference type="Pfam" id="PF12146"/>
    </source>
</evidence>
<feature type="transmembrane region" description="Helical" evidence="6">
    <location>
        <begin position="201"/>
        <end position="226"/>
    </location>
</feature>
<evidence type="ECO:0000256" key="1">
    <source>
        <dbReference type="ARBA" id="ARBA00004477"/>
    </source>
</evidence>
<dbReference type="InParanoid" id="K1WF91"/>
<dbReference type="eggNOG" id="KOG1455">
    <property type="taxonomic scope" value="Eukaryota"/>
</dbReference>
<evidence type="ECO:0000256" key="3">
    <source>
        <dbReference type="ARBA" id="ARBA00022824"/>
    </source>
</evidence>
<evidence type="ECO:0000313" key="9">
    <source>
        <dbReference type="Proteomes" id="UP000006757"/>
    </source>
</evidence>
<evidence type="ECO:0000256" key="5">
    <source>
        <dbReference type="ARBA" id="ARBA00023136"/>
    </source>
</evidence>
<keyword evidence="5 6" id="KW-0472">Membrane</keyword>